<feature type="binding site" evidence="9">
    <location>
        <position position="606"/>
    </location>
    <ligand>
        <name>ATP</name>
        <dbReference type="ChEBI" id="CHEBI:30616"/>
    </ligand>
</feature>
<keyword evidence="5 9" id="KW-0067">ATP-binding</keyword>
<dbReference type="EC" id="6.1.1.4" evidence="9"/>
<evidence type="ECO:0000256" key="5">
    <source>
        <dbReference type="ARBA" id="ARBA00022840"/>
    </source>
</evidence>
<evidence type="ECO:0000256" key="2">
    <source>
        <dbReference type="ARBA" id="ARBA00022490"/>
    </source>
</evidence>
<accession>A0ABU9E5R0</accession>
<evidence type="ECO:0000259" key="13">
    <source>
        <dbReference type="Pfam" id="PF09334"/>
    </source>
</evidence>
<comment type="caution">
    <text evidence="9">Lacks conserved residue(s) required for the propagation of feature annotation.</text>
</comment>
<keyword evidence="16" id="KW-1185">Reference proteome</keyword>
<keyword evidence="6 9" id="KW-0648">Protein biosynthesis</keyword>
<dbReference type="PANTHER" id="PTHR43740">
    <property type="entry name" value="LEUCYL-TRNA SYNTHETASE"/>
    <property type="match status" value="1"/>
</dbReference>
<feature type="domain" description="Aminoacyl-tRNA synthetase class Ia" evidence="11">
    <location>
        <begin position="440"/>
        <end position="631"/>
    </location>
</feature>
<feature type="domain" description="Leucyl-tRNA synthetase editing" evidence="14">
    <location>
        <begin position="227"/>
        <end position="426"/>
    </location>
</feature>
<dbReference type="Gene3D" id="3.10.20.590">
    <property type="match status" value="1"/>
</dbReference>
<keyword evidence="3 9" id="KW-0436">Ligase</keyword>
<dbReference type="NCBIfam" id="TIGR00396">
    <property type="entry name" value="leuS_bact"/>
    <property type="match status" value="1"/>
</dbReference>
<dbReference type="Proteomes" id="UP001484239">
    <property type="component" value="Unassembled WGS sequence"/>
</dbReference>
<dbReference type="PRINTS" id="PR00985">
    <property type="entry name" value="TRNASYNTHLEU"/>
</dbReference>
<dbReference type="PANTHER" id="PTHR43740:SF2">
    <property type="entry name" value="LEUCINE--TRNA LIGASE, MITOCHONDRIAL"/>
    <property type="match status" value="1"/>
</dbReference>
<dbReference type="EMBL" id="JBBHLI010000001">
    <property type="protein sequence ID" value="MEK9500068.1"/>
    <property type="molecule type" value="Genomic_DNA"/>
</dbReference>
<evidence type="ECO:0000256" key="7">
    <source>
        <dbReference type="ARBA" id="ARBA00023146"/>
    </source>
</evidence>
<evidence type="ECO:0000256" key="9">
    <source>
        <dbReference type="HAMAP-Rule" id="MF_00049"/>
    </source>
</evidence>
<dbReference type="InterPro" id="IPR009080">
    <property type="entry name" value="tRNAsynth_Ia_anticodon-bd"/>
</dbReference>
<dbReference type="CDD" id="cd07958">
    <property type="entry name" value="Anticodon_Ia_Leu_BEm"/>
    <property type="match status" value="1"/>
</dbReference>
<protein>
    <recommendedName>
        <fullName evidence="9">Leucine--tRNA ligase</fullName>
        <ecNumber evidence="9">6.1.1.4</ecNumber>
    </recommendedName>
    <alternativeName>
        <fullName evidence="9">Leucyl-tRNA synthetase</fullName>
        <shortName evidence="9">LeuRS</shortName>
    </alternativeName>
</protein>
<dbReference type="Gene3D" id="3.90.740.10">
    <property type="entry name" value="Valyl/Leucyl/Isoleucyl-tRNA synthetase, editing domain"/>
    <property type="match status" value="1"/>
</dbReference>
<comment type="caution">
    <text evidence="15">The sequence shown here is derived from an EMBL/GenBank/DDBJ whole genome shotgun (WGS) entry which is preliminary data.</text>
</comment>
<keyword evidence="2 9" id="KW-0963">Cytoplasm</keyword>
<evidence type="ECO:0000256" key="8">
    <source>
        <dbReference type="ARBA" id="ARBA00047469"/>
    </source>
</evidence>
<dbReference type="InterPro" id="IPR002300">
    <property type="entry name" value="aa-tRNA-synth_Ia"/>
</dbReference>
<keyword evidence="7 9" id="KW-0030">Aminoacyl-tRNA synthetase</keyword>
<dbReference type="Pfam" id="PF13603">
    <property type="entry name" value="tRNA-synt_1_2"/>
    <property type="match status" value="1"/>
</dbReference>
<reference evidence="15 16" key="1">
    <citation type="submission" date="2024-02" db="EMBL/GenBank/DDBJ databases">
        <title>A novel Gemmatimonadota bacterium.</title>
        <authorList>
            <person name="Du Z.-J."/>
            <person name="Ye Y.-Q."/>
        </authorList>
    </citation>
    <scope>NUCLEOTIDE SEQUENCE [LARGE SCALE GENOMIC DNA]</scope>
    <source>
        <strain evidence="15 16">DH-20</strain>
    </source>
</reference>
<dbReference type="InterPro" id="IPR001412">
    <property type="entry name" value="aa-tRNA-synth_I_CS"/>
</dbReference>
<dbReference type="SUPFAM" id="SSF52374">
    <property type="entry name" value="Nucleotidylyl transferase"/>
    <property type="match status" value="1"/>
</dbReference>
<evidence type="ECO:0000313" key="16">
    <source>
        <dbReference type="Proteomes" id="UP001484239"/>
    </source>
</evidence>
<dbReference type="InterPro" id="IPR025709">
    <property type="entry name" value="Leu_tRNA-synth_edit"/>
</dbReference>
<organism evidence="15 16">
    <name type="scientific">Gaopeijia maritima</name>
    <dbReference type="NCBI Taxonomy" id="3119007"/>
    <lineage>
        <taxon>Bacteria</taxon>
        <taxon>Pseudomonadati</taxon>
        <taxon>Gemmatimonadota</taxon>
        <taxon>Longimicrobiia</taxon>
        <taxon>Gaopeijiales</taxon>
        <taxon>Gaopeijiaceae</taxon>
        <taxon>Gaopeijia</taxon>
    </lineage>
</organism>
<dbReference type="Gene3D" id="1.10.730.10">
    <property type="entry name" value="Isoleucyl-tRNA Synthetase, Domain 1"/>
    <property type="match status" value="1"/>
</dbReference>
<dbReference type="InterPro" id="IPR013155">
    <property type="entry name" value="M/V/L/I-tRNA-synth_anticd-bd"/>
</dbReference>
<gene>
    <name evidence="9 15" type="primary">leuS</name>
    <name evidence="15" type="ORF">WI372_03680</name>
</gene>
<evidence type="ECO:0000256" key="10">
    <source>
        <dbReference type="RuleBase" id="RU363035"/>
    </source>
</evidence>
<evidence type="ECO:0000256" key="6">
    <source>
        <dbReference type="ARBA" id="ARBA00022917"/>
    </source>
</evidence>
<dbReference type="InterPro" id="IPR014729">
    <property type="entry name" value="Rossmann-like_a/b/a_fold"/>
</dbReference>
<dbReference type="HAMAP" id="MF_00049_B">
    <property type="entry name" value="Leu_tRNA_synth_B"/>
    <property type="match status" value="1"/>
</dbReference>
<evidence type="ECO:0000313" key="15">
    <source>
        <dbReference type="EMBL" id="MEK9500068.1"/>
    </source>
</evidence>
<dbReference type="InterPro" id="IPR002302">
    <property type="entry name" value="Leu-tRNA-ligase"/>
</dbReference>
<evidence type="ECO:0000256" key="4">
    <source>
        <dbReference type="ARBA" id="ARBA00022741"/>
    </source>
</evidence>
<sequence length="826" mass="92989">MAPDETGYAPREVERKWQERWETRGTNTRSVDDLKSSSAPYYNLMMFPYPSAEGLHVGNIYAFTGADVHGRYRRLTGLDVFEPIGFDAFGIHSENFALKMGVHPMDLIPKNVENFTRQLRRTGGMFDWERTVDTTDPSYYRWTQWVFLKLFEAGLAEQKEAPVNWCPSCMTVLANEQVVGGRCERCDTPVEQRRIAQWFFKITKYAQRLLDNLDTLDWSETTTKAQRNWIGRSEGAELAFPLIPDGSSDPVDPDTVREPGDDAIRVFTTRPDTVFGATFMVLAPEHPAVDRLVSDAQRDAVEAYRAEAQHTDLVSRQKADKAKTGVFTGGYCRNPATGEAIPVWVADYVLMDYGTGAIMAVPGHDERDFDFATEMGLTIRRVVAGPDDDADTPLDEAWSGGGTLVNSGRFDGLDKAEAIRAVTAWLGERSMGELRVNYRLHDWCISRQRYWGPPIPIVHCDDCGAVPVPEDQLPVLLPRVEDFRPDDSGVSPLARVREWYETECPTCGGPARRETDVSDTFLDSGWYFLRYPSTDFDDRPFDPEITKKWLPVDCYIGGNEHAVLHLMYSRFLTMVLHDLGHLSFEEPFTRFRAHGLIIREGAKMSKSKGNVIVPDPIIDDYGADTFRLYLMFLGPFDEGGDYRDEGIQGPFGFLHRLWDTVVSAEDRPADEDVERKLHQTIDRVSEQLPELGYNTSIAAMMEYLNVVRAGGRTAALAEVEPLVVMVAPFCPHLAEELWERLGHEGSIFDAAPWPEFDPEKARETRTEVAVQVNGKLRGTVLLEVDADAGTAEAAARAEDNVARYLESATVRRVIHVPNRLVNFVVG</sequence>
<evidence type="ECO:0000259" key="11">
    <source>
        <dbReference type="Pfam" id="PF00133"/>
    </source>
</evidence>
<comment type="subcellular location">
    <subcellularLocation>
        <location evidence="9">Cytoplasm</location>
    </subcellularLocation>
</comment>
<proteinExistence type="inferred from homology"/>
<dbReference type="Gene3D" id="3.40.50.620">
    <property type="entry name" value="HUPs"/>
    <property type="match status" value="2"/>
</dbReference>
<evidence type="ECO:0000256" key="3">
    <source>
        <dbReference type="ARBA" id="ARBA00022598"/>
    </source>
</evidence>
<comment type="catalytic activity">
    <reaction evidence="8 9">
        <text>tRNA(Leu) + L-leucine + ATP = L-leucyl-tRNA(Leu) + AMP + diphosphate</text>
        <dbReference type="Rhea" id="RHEA:11688"/>
        <dbReference type="Rhea" id="RHEA-COMP:9613"/>
        <dbReference type="Rhea" id="RHEA-COMP:9622"/>
        <dbReference type="ChEBI" id="CHEBI:30616"/>
        <dbReference type="ChEBI" id="CHEBI:33019"/>
        <dbReference type="ChEBI" id="CHEBI:57427"/>
        <dbReference type="ChEBI" id="CHEBI:78442"/>
        <dbReference type="ChEBI" id="CHEBI:78494"/>
        <dbReference type="ChEBI" id="CHEBI:456215"/>
        <dbReference type="EC" id="6.1.1.4"/>
    </reaction>
</comment>
<feature type="domain" description="Methionyl/Valyl/Leucyl/Isoleucyl-tRNA synthetase anticodon-binding" evidence="12">
    <location>
        <begin position="671"/>
        <end position="782"/>
    </location>
</feature>
<dbReference type="SUPFAM" id="SSF50677">
    <property type="entry name" value="ValRS/IleRS/LeuRS editing domain"/>
    <property type="match status" value="1"/>
</dbReference>
<dbReference type="RefSeq" id="WP_405277676.1">
    <property type="nucleotide sequence ID" value="NZ_JBBHLI010000001.1"/>
</dbReference>
<dbReference type="Pfam" id="PF09334">
    <property type="entry name" value="tRNA-synt_1g"/>
    <property type="match status" value="1"/>
</dbReference>
<dbReference type="Pfam" id="PF08264">
    <property type="entry name" value="Anticodon_1"/>
    <property type="match status" value="1"/>
</dbReference>
<dbReference type="SUPFAM" id="SSF47323">
    <property type="entry name" value="Anticodon-binding domain of a subclass of class I aminoacyl-tRNA synthetases"/>
    <property type="match status" value="1"/>
</dbReference>
<dbReference type="GO" id="GO:0004823">
    <property type="term" value="F:leucine-tRNA ligase activity"/>
    <property type="evidence" value="ECO:0007669"/>
    <property type="project" value="UniProtKB-EC"/>
</dbReference>
<name>A0ABU9E5R0_9BACT</name>
<dbReference type="InterPro" id="IPR009008">
    <property type="entry name" value="Val/Leu/Ile-tRNA-synth_edit"/>
</dbReference>
<keyword evidence="4 9" id="KW-0547">Nucleotide-binding</keyword>
<evidence type="ECO:0000259" key="12">
    <source>
        <dbReference type="Pfam" id="PF08264"/>
    </source>
</evidence>
<comment type="similarity">
    <text evidence="1 9 10">Belongs to the class-I aminoacyl-tRNA synthetase family.</text>
</comment>
<dbReference type="PROSITE" id="PS00178">
    <property type="entry name" value="AA_TRNA_LIGASE_I"/>
    <property type="match status" value="1"/>
</dbReference>
<feature type="short sequence motif" description="'KMSKS' region" evidence="9">
    <location>
        <begin position="603"/>
        <end position="607"/>
    </location>
</feature>
<dbReference type="Pfam" id="PF00133">
    <property type="entry name" value="tRNA-synt_1"/>
    <property type="match status" value="1"/>
</dbReference>
<evidence type="ECO:0000256" key="1">
    <source>
        <dbReference type="ARBA" id="ARBA00005594"/>
    </source>
</evidence>
<dbReference type="InterPro" id="IPR015413">
    <property type="entry name" value="Methionyl/Leucyl_tRNA_Synth"/>
</dbReference>
<evidence type="ECO:0000259" key="14">
    <source>
        <dbReference type="Pfam" id="PF13603"/>
    </source>
</evidence>
<feature type="domain" description="Methionyl/Leucyl tRNA synthetase" evidence="13">
    <location>
        <begin position="47"/>
        <end position="188"/>
    </location>
</feature>